<dbReference type="AlphaFoldDB" id="A0A0E0MVV7"/>
<accession>A0A0E0MVV7</accession>
<organism evidence="2 3">
    <name type="scientific">Oryza rufipogon</name>
    <name type="common">Brownbeard rice</name>
    <name type="synonym">Asian wild rice</name>
    <dbReference type="NCBI Taxonomy" id="4529"/>
    <lineage>
        <taxon>Eukaryota</taxon>
        <taxon>Viridiplantae</taxon>
        <taxon>Streptophyta</taxon>
        <taxon>Embryophyta</taxon>
        <taxon>Tracheophyta</taxon>
        <taxon>Spermatophyta</taxon>
        <taxon>Magnoliopsida</taxon>
        <taxon>Liliopsida</taxon>
        <taxon>Poales</taxon>
        <taxon>Poaceae</taxon>
        <taxon>BOP clade</taxon>
        <taxon>Oryzoideae</taxon>
        <taxon>Oryzeae</taxon>
        <taxon>Oryzinae</taxon>
        <taxon>Oryza</taxon>
    </lineage>
</organism>
<dbReference type="Gramene" id="ORUFI01G15920.1">
    <property type="protein sequence ID" value="ORUFI01G15920.1"/>
    <property type="gene ID" value="ORUFI01G15920"/>
</dbReference>
<evidence type="ECO:0000256" key="1">
    <source>
        <dbReference type="SAM" id="MobiDB-lite"/>
    </source>
</evidence>
<dbReference type="HOGENOM" id="CLU_2240992_0_0_1"/>
<reference evidence="2" key="2">
    <citation type="submission" date="2015-06" db="UniProtKB">
        <authorList>
            <consortium name="EnsemblPlants"/>
        </authorList>
    </citation>
    <scope>IDENTIFICATION</scope>
</reference>
<keyword evidence="3" id="KW-1185">Reference proteome</keyword>
<feature type="region of interest" description="Disordered" evidence="1">
    <location>
        <begin position="1"/>
        <end position="24"/>
    </location>
</feature>
<name>A0A0E0MVV7_ORYRU</name>
<proteinExistence type="predicted"/>
<reference evidence="3" key="1">
    <citation type="submission" date="2013-06" db="EMBL/GenBank/DDBJ databases">
        <authorList>
            <person name="Zhao Q."/>
        </authorList>
    </citation>
    <scope>NUCLEOTIDE SEQUENCE</scope>
    <source>
        <strain evidence="3">cv. W1943</strain>
    </source>
</reference>
<evidence type="ECO:0000313" key="2">
    <source>
        <dbReference type="EnsemblPlants" id="ORUFI01G15920.1"/>
    </source>
</evidence>
<sequence length="105" mass="11498">MKIKAKISGGVSKRQCGPRRSIPRDHVGAHQRLVEDYFAPESLYPERLCYAMVNAAGMLANGRDADELGSVAGLGRALEEEGMEHHTTRGAKDLMQDGHGSSERY</sequence>
<evidence type="ECO:0000313" key="3">
    <source>
        <dbReference type="Proteomes" id="UP000008022"/>
    </source>
</evidence>
<protein>
    <submittedName>
        <fullName evidence="2">Uncharacterized protein</fullName>
    </submittedName>
</protein>
<dbReference type="Proteomes" id="UP000008022">
    <property type="component" value="Unassembled WGS sequence"/>
</dbReference>
<feature type="region of interest" description="Disordered" evidence="1">
    <location>
        <begin position="81"/>
        <end position="105"/>
    </location>
</feature>
<dbReference type="EnsemblPlants" id="ORUFI01G15920.1">
    <property type="protein sequence ID" value="ORUFI01G15920.1"/>
    <property type="gene ID" value="ORUFI01G15920"/>
</dbReference>